<keyword evidence="5" id="KW-1185">Reference proteome</keyword>
<evidence type="ECO:0000313" key="4">
    <source>
        <dbReference type="EMBL" id="CAG9764234.1"/>
    </source>
</evidence>
<keyword evidence="2" id="KW-0472">Membrane</keyword>
<feature type="domain" description="Major facilitator superfamily (MFS) profile" evidence="3">
    <location>
        <begin position="1"/>
        <end position="454"/>
    </location>
</feature>
<name>A0A9N9MI97_9CUCU</name>
<feature type="transmembrane region" description="Helical" evidence="2">
    <location>
        <begin position="431"/>
        <end position="449"/>
    </location>
</feature>
<feature type="transmembrane region" description="Helical" evidence="2">
    <location>
        <begin position="342"/>
        <end position="361"/>
    </location>
</feature>
<evidence type="ECO:0000259" key="3">
    <source>
        <dbReference type="PROSITE" id="PS50850"/>
    </source>
</evidence>
<dbReference type="GO" id="GO:0016020">
    <property type="term" value="C:membrane"/>
    <property type="evidence" value="ECO:0007669"/>
    <property type="project" value="UniProtKB-SubCell"/>
</dbReference>
<dbReference type="InterPro" id="IPR011701">
    <property type="entry name" value="MFS"/>
</dbReference>
<dbReference type="InterPro" id="IPR020846">
    <property type="entry name" value="MFS_dom"/>
</dbReference>
<keyword evidence="2" id="KW-1133">Transmembrane helix</keyword>
<feature type="transmembrane region" description="Helical" evidence="2">
    <location>
        <begin position="153"/>
        <end position="175"/>
    </location>
</feature>
<dbReference type="OrthoDB" id="440553at2759"/>
<feature type="transmembrane region" description="Helical" evidence="2">
    <location>
        <begin position="128"/>
        <end position="147"/>
    </location>
</feature>
<feature type="transmembrane region" description="Helical" evidence="2">
    <location>
        <begin position="281"/>
        <end position="299"/>
    </location>
</feature>
<dbReference type="PANTHER" id="PTHR24002">
    <property type="entry name" value="SOLUTE CARRIER FAMILY 22 MEMBER 18"/>
    <property type="match status" value="1"/>
</dbReference>
<evidence type="ECO:0000256" key="2">
    <source>
        <dbReference type="SAM" id="Phobius"/>
    </source>
</evidence>
<proteinExistence type="predicted"/>
<feature type="transmembrane region" description="Helical" evidence="2">
    <location>
        <begin position="311"/>
        <end position="330"/>
    </location>
</feature>
<dbReference type="AlphaFoldDB" id="A0A9N9MI97"/>
<dbReference type="Pfam" id="PF07690">
    <property type="entry name" value="MFS_1"/>
    <property type="match status" value="2"/>
</dbReference>
<keyword evidence="2" id="KW-0812">Transmembrane</keyword>
<reference evidence="4" key="1">
    <citation type="submission" date="2022-01" db="EMBL/GenBank/DDBJ databases">
        <authorList>
            <person name="King R."/>
        </authorList>
    </citation>
    <scope>NUCLEOTIDE SEQUENCE</scope>
</reference>
<dbReference type="InterPro" id="IPR036259">
    <property type="entry name" value="MFS_trans_sf"/>
</dbReference>
<evidence type="ECO:0000256" key="1">
    <source>
        <dbReference type="ARBA" id="ARBA00004141"/>
    </source>
</evidence>
<feature type="transmembrane region" description="Helical" evidence="2">
    <location>
        <begin position="66"/>
        <end position="83"/>
    </location>
</feature>
<dbReference type="Proteomes" id="UP001152799">
    <property type="component" value="Chromosome 2"/>
</dbReference>
<dbReference type="EMBL" id="OU892278">
    <property type="protein sequence ID" value="CAG9764234.1"/>
    <property type="molecule type" value="Genomic_DNA"/>
</dbReference>
<sequence>MKLLYLLFALDLLNLAVFLPVFNPFSRSLGGTPFTIGLINSCSALVSLLWNPIVGSLSDQVGRKSILIKCLTASSIGSIVLAFSSSLTMVFIGKMIGALGSPVGILLRSTVADIYKTAEEKKAFFNKCAPIMSVAFLVGSLSSGFLSEAKGGFSMAFLLMASIMGLGAVIANSTISNDLKLKEQQKEKVSFVSKATKELKSAVVNIRTISWPHYKDLFLIKGFYDFTLANQNLASDSKQTKDKSKPKLSLIQKGIGELKKAAQDIKSISKPHYRRLFTIKACYDFATAIILANLGLIMVNEFNITGRYMGYVFLMTSVISIIANIVNLRAHSILKRIALSRMLFIGGSILTISYIGLGVSISSKTSFLTFMCLMCFANAFMDTTLAEMATSEAKEEERGKVISACENMVQLAQIIVPVLSGSVAEIIEQRFIVLSATVPMVTLMVVANSKVKTN</sequence>
<accession>A0A9N9MI97</accession>
<organism evidence="4 5">
    <name type="scientific">Ceutorhynchus assimilis</name>
    <name type="common">cabbage seed weevil</name>
    <dbReference type="NCBI Taxonomy" id="467358"/>
    <lineage>
        <taxon>Eukaryota</taxon>
        <taxon>Metazoa</taxon>
        <taxon>Ecdysozoa</taxon>
        <taxon>Arthropoda</taxon>
        <taxon>Hexapoda</taxon>
        <taxon>Insecta</taxon>
        <taxon>Pterygota</taxon>
        <taxon>Neoptera</taxon>
        <taxon>Endopterygota</taxon>
        <taxon>Coleoptera</taxon>
        <taxon>Polyphaga</taxon>
        <taxon>Cucujiformia</taxon>
        <taxon>Curculionidae</taxon>
        <taxon>Ceutorhynchinae</taxon>
        <taxon>Ceutorhynchus</taxon>
    </lineage>
</organism>
<dbReference type="SUPFAM" id="SSF103473">
    <property type="entry name" value="MFS general substrate transporter"/>
    <property type="match status" value="1"/>
</dbReference>
<dbReference type="GO" id="GO:0022857">
    <property type="term" value="F:transmembrane transporter activity"/>
    <property type="evidence" value="ECO:0007669"/>
    <property type="project" value="InterPro"/>
</dbReference>
<dbReference type="PANTHER" id="PTHR24002:SF3">
    <property type="entry name" value="SOLUTE CARRIER FAMILY 22 MEMBER 18"/>
    <property type="match status" value="1"/>
</dbReference>
<comment type="subcellular location">
    <subcellularLocation>
        <location evidence="1">Membrane</location>
        <topology evidence="1">Multi-pass membrane protein</topology>
    </subcellularLocation>
</comment>
<gene>
    <name evidence="4" type="ORF">CEUTPL_LOCUS4876</name>
</gene>
<dbReference type="PROSITE" id="PS50850">
    <property type="entry name" value="MFS"/>
    <property type="match status" value="1"/>
</dbReference>
<dbReference type="Gene3D" id="1.20.1250.20">
    <property type="entry name" value="MFS general substrate transporter like domains"/>
    <property type="match status" value="1"/>
</dbReference>
<protein>
    <recommendedName>
        <fullName evidence="3">Major facilitator superfamily (MFS) profile domain-containing protein</fullName>
    </recommendedName>
</protein>
<dbReference type="GO" id="GO:0005635">
    <property type="term" value="C:nuclear envelope"/>
    <property type="evidence" value="ECO:0007669"/>
    <property type="project" value="TreeGrafter"/>
</dbReference>
<feature type="transmembrane region" description="Helical" evidence="2">
    <location>
        <begin position="89"/>
        <end position="107"/>
    </location>
</feature>
<feature type="transmembrane region" description="Helical" evidence="2">
    <location>
        <begin position="34"/>
        <end position="54"/>
    </location>
</feature>
<evidence type="ECO:0000313" key="5">
    <source>
        <dbReference type="Proteomes" id="UP001152799"/>
    </source>
</evidence>